<dbReference type="Pfam" id="PF02585">
    <property type="entry name" value="PIG-L"/>
    <property type="match status" value="1"/>
</dbReference>
<evidence type="ECO:0000313" key="2">
    <source>
        <dbReference type="Proteomes" id="UP000654345"/>
    </source>
</evidence>
<dbReference type="InterPro" id="IPR003737">
    <property type="entry name" value="GlcNAc_PI_deacetylase-related"/>
</dbReference>
<keyword evidence="2" id="KW-1185">Reference proteome</keyword>
<dbReference type="Gene3D" id="3.40.50.10320">
    <property type="entry name" value="LmbE-like"/>
    <property type="match status" value="1"/>
</dbReference>
<name>A0ABQ3UZJ7_9CHLR</name>
<proteinExistence type="predicted"/>
<dbReference type="RefSeq" id="WP_201374409.1">
    <property type="nucleotide sequence ID" value="NZ_BNJG01000002.1"/>
</dbReference>
<dbReference type="Proteomes" id="UP000654345">
    <property type="component" value="Unassembled WGS sequence"/>
</dbReference>
<dbReference type="SUPFAM" id="SSF102588">
    <property type="entry name" value="LmbE-like"/>
    <property type="match status" value="1"/>
</dbReference>
<dbReference type="EMBL" id="BNJG01000002">
    <property type="protein sequence ID" value="GHO58141.1"/>
    <property type="molecule type" value="Genomic_DNA"/>
</dbReference>
<dbReference type="PANTHER" id="PTHR12993:SF11">
    <property type="entry name" value="N-ACETYLGLUCOSAMINYL-PHOSPHATIDYLINOSITOL DE-N-ACETYLASE"/>
    <property type="match status" value="1"/>
</dbReference>
<protein>
    <submittedName>
        <fullName evidence="1">Diacetylchitobiose deacetylase</fullName>
    </submittedName>
</protein>
<dbReference type="PANTHER" id="PTHR12993">
    <property type="entry name" value="N-ACETYLGLUCOSAMINYL-PHOSPHATIDYLINOSITOL DE-N-ACETYLASE-RELATED"/>
    <property type="match status" value="1"/>
</dbReference>
<sequence length="254" mass="28641">MNIRKLLGLPDLLDVRSVVCVQPHPDDNEVGAAGTLLALAERGCKIIFVTITDGGAGVPNLTMSREEIVEIRREERLNAGRLLGVSEQLEMGFPDAGQYTEEKIVQRLIPILREHRPELVMTVDPWMPYEAHPDHIKTGHAVAQAMLFSGNNATQRGVGEPYTVPQIAFYASSHPNTYIDVTPYWERKLSAILAHKSQFENAEWPLLSNFFAYQAQQLYQAGYTEVRIDEARYAEAFKLLSVRQLHFFPTALYS</sequence>
<reference evidence="1 2" key="1">
    <citation type="journal article" date="2021" name="Int. J. Syst. Evol. Microbiol.">
        <title>Reticulibacter mediterranei gen. nov., sp. nov., within the new family Reticulibacteraceae fam. nov., and Ktedonospora formicarum gen. nov., sp. nov., Ktedonobacter robiniae sp. nov., Dictyobacter formicarum sp. nov. and Dictyobacter arantiisoli sp. nov., belonging to the class Ktedonobacteria.</title>
        <authorList>
            <person name="Yabe S."/>
            <person name="Zheng Y."/>
            <person name="Wang C.M."/>
            <person name="Sakai Y."/>
            <person name="Abe K."/>
            <person name="Yokota A."/>
            <person name="Donadio S."/>
            <person name="Cavaletti L."/>
            <person name="Monciardini P."/>
        </authorList>
    </citation>
    <scope>NUCLEOTIDE SEQUENCE [LARGE SCALE GENOMIC DNA]</scope>
    <source>
        <strain evidence="1 2">SOSP1-30</strain>
    </source>
</reference>
<comment type="caution">
    <text evidence="1">The sequence shown here is derived from an EMBL/GenBank/DDBJ whole genome shotgun (WGS) entry which is preliminary data.</text>
</comment>
<organism evidence="1 2">
    <name type="scientific">Ktedonobacter robiniae</name>
    <dbReference type="NCBI Taxonomy" id="2778365"/>
    <lineage>
        <taxon>Bacteria</taxon>
        <taxon>Bacillati</taxon>
        <taxon>Chloroflexota</taxon>
        <taxon>Ktedonobacteria</taxon>
        <taxon>Ktedonobacterales</taxon>
        <taxon>Ktedonobacteraceae</taxon>
        <taxon>Ktedonobacter</taxon>
    </lineage>
</organism>
<gene>
    <name evidence="1" type="ORF">KSB_66160</name>
</gene>
<dbReference type="InterPro" id="IPR024078">
    <property type="entry name" value="LmbE-like_dom_sf"/>
</dbReference>
<evidence type="ECO:0000313" key="1">
    <source>
        <dbReference type="EMBL" id="GHO58141.1"/>
    </source>
</evidence>
<accession>A0ABQ3UZJ7</accession>